<dbReference type="SUPFAM" id="SSF49879">
    <property type="entry name" value="SMAD/FHA domain"/>
    <property type="match status" value="1"/>
</dbReference>
<keyword evidence="2" id="KW-1185">Reference proteome</keyword>
<accession>A0LD82</accession>
<dbReference type="InterPro" id="IPR008984">
    <property type="entry name" value="SMAD_FHA_dom_sf"/>
</dbReference>
<evidence type="ECO:0000313" key="2">
    <source>
        <dbReference type="Proteomes" id="UP000002586"/>
    </source>
</evidence>
<organism evidence="1 2">
    <name type="scientific">Magnetococcus marinus (strain ATCC BAA-1437 / JCM 17883 / MC-1)</name>
    <dbReference type="NCBI Taxonomy" id="156889"/>
    <lineage>
        <taxon>Bacteria</taxon>
        <taxon>Pseudomonadati</taxon>
        <taxon>Pseudomonadota</taxon>
        <taxon>Magnetococcia</taxon>
        <taxon>Magnetococcales</taxon>
        <taxon>Magnetococcaceae</taxon>
        <taxon>Magnetococcus</taxon>
    </lineage>
</organism>
<reference evidence="1 2" key="2">
    <citation type="journal article" date="2012" name="Int. J. Syst. Evol. Microbiol.">
        <title>Magnetococcus marinus gen. nov., sp. nov., a marine, magnetotactic bacterium that represents a novel lineage (Magnetococcaceae fam. nov.; Magnetococcales ord. nov.) at the base of the Alphaproteobacteria.</title>
        <authorList>
            <person name="Bazylinski D.A."/>
            <person name="Williams T.J."/>
            <person name="Lefevre C.T."/>
            <person name="Berg R.J."/>
            <person name="Zhang C.L."/>
            <person name="Bowser S.S."/>
            <person name="Dean A.J."/>
            <person name="Beveridge T.J."/>
        </authorList>
    </citation>
    <scope>NUCLEOTIDE SEQUENCE [LARGE SCALE GENOMIC DNA]</scope>
    <source>
        <strain evidence="2">ATCC BAA-1437 / JCM 17883 / MC-1</strain>
    </source>
</reference>
<dbReference type="EMBL" id="CP000471">
    <property type="protein sequence ID" value="ABK45925.1"/>
    <property type="molecule type" value="Genomic_DNA"/>
</dbReference>
<sequence length="151" mass="16699">MRGLLSGIRLVTEAIRSCLMPRSLAKSPCKGLVSLRISTMSGDEHEERPGPEKRIIIMGNGGRPNVPKSYYVQIDDPMLCPHHGMLVKSTLRGWCVEPLKRGYACQMELDGEPIEHTMPLYEGAVVSLGNSRVQVGVQPVVKQWPNLNHGI</sequence>
<gene>
    <name evidence="1" type="ordered locus">Mmc1_3439</name>
</gene>
<dbReference type="STRING" id="156889.Mmc1_3439"/>
<dbReference type="AlphaFoldDB" id="A0LD82"/>
<evidence type="ECO:0000313" key="1">
    <source>
        <dbReference type="EMBL" id="ABK45925.1"/>
    </source>
</evidence>
<protein>
    <submittedName>
        <fullName evidence="1">Uncharacterized protein</fullName>
    </submittedName>
</protein>
<dbReference type="Proteomes" id="UP000002586">
    <property type="component" value="Chromosome"/>
</dbReference>
<dbReference type="HOGENOM" id="CLU_1729164_0_0_5"/>
<proteinExistence type="predicted"/>
<name>A0LD82_MAGMM</name>
<dbReference type="KEGG" id="mgm:Mmc1_3439"/>
<reference evidence="2" key="1">
    <citation type="journal article" date="2009" name="Appl. Environ. Microbiol.">
        <title>Complete genome sequence of the chemolithoautotrophic marine magnetotactic coccus strain MC-1.</title>
        <authorList>
            <person name="Schubbe S."/>
            <person name="Williams T.J."/>
            <person name="Xie G."/>
            <person name="Kiss H.E."/>
            <person name="Brettin T.S."/>
            <person name="Martinez D."/>
            <person name="Ross C.A."/>
            <person name="Schuler D."/>
            <person name="Cox B.L."/>
            <person name="Nealson K.H."/>
            <person name="Bazylinski D.A."/>
        </authorList>
    </citation>
    <scope>NUCLEOTIDE SEQUENCE [LARGE SCALE GENOMIC DNA]</scope>
    <source>
        <strain evidence="2">ATCC BAA-1437 / JCM 17883 / MC-1</strain>
    </source>
</reference>